<keyword evidence="5" id="KW-1185">Reference proteome</keyword>
<keyword evidence="1" id="KW-0210">Decarboxylase</keyword>
<dbReference type="GO" id="GO:0005739">
    <property type="term" value="C:mitochondrion"/>
    <property type="evidence" value="ECO:0007669"/>
    <property type="project" value="TreeGrafter"/>
</dbReference>
<keyword evidence="2" id="KW-0456">Lyase</keyword>
<dbReference type="STRING" id="1073089.A0A1L9RHL6"/>
<dbReference type="PROSITE" id="PS00018">
    <property type="entry name" value="EF_HAND_1"/>
    <property type="match status" value="1"/>
</dbReference>
<dbReference type="InterPro" id="IPR018247">
    <property type="entry name" value="EF_Hand_1_Ca_BS"/>
</dbReference>
<dbReference type="AlphaFoldDB" id="A0A1L9RHL6"/>
<dbReference type="Pfam" id="PF12588">
    <property type="entry name" value="PSDC"/>
    <property type="match status" value="1"/>
</dbReference>
<dbReference type="PANTHER" id="PTHR10067">
    <property type="entry name" value="PHOSPHATIDYLSERINE DECARBOXYLASE"/>
    <property type="match status" value="1"/>
</dbReference>
<dbReference type="Proteomes" id="UP000184383">
    <property type="component" value="Unassembled WGS sequence"/>
</dbReference>
<gene>
    <name evidence="4" type="ORF">ASPWEDRAFT_60805</name>
</gene>
<dbReference type="OrthoDB" id="5973539at2759"/>
<organism evidence="4 5">
    <name type="scientific">Aspergillus wentii DTO 134E9</name>
    <dbReference type="NCBI Taxonomy" id="1073089"/>
    <lineage>
        <taxon>Eukaryota</taxon>
        <taxon>Fungi</taxon>
        <taxon>Dikarya</taxon>
        <taxon>Ascomycota</taxon>
        <taxon>Pezizomycotina</taxon>
        <taxon>Eurotiomycetes</taxon>
        <taxon>Eurotiomycetidae</taxon>
        <taxon>Eurotiales</taxon>
        <taxon>Aspergillaceae</taxon>
        <taxon>Aspergillus</taxon>
        <taxon>Aspergillus subgen. Cremei</taxon>
    </lineage>
</organism>
<evidence type="ECO:0000256" key="2">
    <source>
        <dbReference type="ARBA" id="ARBA00023239"/>
    </source>
</evidence>
<name>A0A1L9RHL6_ASPWE</name>
<dbReference type="PANTHER" id="PTHR10067:SF9">
    <property type="entry name" value="PHOSPHATIDYLSERINE DECARBOXYLASE FAMILY PROTEIN (AFU_ORTHOLOGUE AFUA_7G01730)"/>
    <property type="match status" value="1"/>
</dbReference>
<dbReference type="GO" id="GO:0004609">
    <property type="term" value="F:phosphatidylserine decarboxylase activity"/>
    <property type="evidence" value="ECO:0007669"/>
    <property type="project" value="InterPro"/>
</dbReference>
<evidence type="ECO:0000313" key="5">
    <source>
        <dbReference type="Proteomes" id="UP000184383"/>
    </source>
</evidence>
<dbReference type="GO" id="GO:0006646">
    <property type="term" value="P:phosphatidylethanolamine biosynthetic process"/>
    <property type="evidence" value="ECO:0007669"/>
    <property type="project" value="TreeGrafter"/>
</dbReference>
<protein>
    <recommendedName>
        <fullName evidence="3">L-tryptophan decarboxylase PsiD-like domain-containing protein</fullName>
    </recommendedName>
</protein>
<feature type="domain" description="L-tryptophan decarboxylase PsiD-like" evidence="3">
    <location>
        <begin position="42"/>
        <end position="179"/>
    </location>
</feature>
<reference evidence="5" key="1">
    <citation type="journal article" date="2017" name="Genome Biol.">
        <title>Comparative genomics reveals high biological diversity and specific adaptations in the industrially and medically important fungal genus Aspergillus.</title>
        <authorList>
            <person name="de Vries R.P."/>
            <person name="Riley R."/>
            <person name="Wiebenga A."/>
            <person name="Aguilar-Osorio G."/>
            <person name="Amillis S."/>
            <person name="Uchima C.A."/>
            <person name="Anderluh G."/>
            <person name="Asadollahi M."/>
            <person name="Askin M."/>
            <person name="Barry K."/>
            <person name="Battaglia E."/>
            <person name="Bayram O."/>
            <person name="Benocci T."/>
            <person name="Braus-Stromeyer S.A."/>
            <person name="Caldana C."/>
            <person name="Canovas D."/>
            <person name="Cerqueira G.C."/>
            <person name="Chen F."/>
            <person name="Chen W."/>
            <person name="Choi C."/>
            <person name="Clum A."/>
            <person name="Dos Santos R.A."/>
            <person name="Damasio A.R."/>
            <person name="Diallinas G."/>
            <person name="Emri T."/>
            <person name="Fekete E."/>
            <person name="Flipphi M."/>
            <person name="Freyberg S."/>
            <person name="Gallo A."/>
            <person name="Gournas C."/>
            <person name="Habgood R."/>
            <person name="Hainaut M."/>
            <person name="Harispe M.L."/>
            <person name="Henrissat B."/>
            <person name="Hilden K.S."/>
            <person name="Hope R."/>
            <person name="Hossain A."/>
            <person name="Karabika E."/>
            <person name="Karaffa L."/>
            <person name="Karanyi Z."/>
            <person name="Krasevec N."/>
            <person name="Kuo A."/>
            <person name="Kusch H."/>
            <person name="LaButti K."/>
            <person name="Lagendijk E.L."/>
            <person name="Lapidus A."/>
            <person name="Levasseur A."/>
            <person name="Lindquist E."/>
            <person name="Lipzen A."/>
            <person name="Logrieco A.F."/>
            <person name="MacCabe A."/>
            <person name="Maekelae M.R."/>
            <person name="Malavazi I."/>
            <person name="Melin P."/>
            <person name="Meyer V."/>
            <person name="Mielnichuk N."/>
            <person name="Miskei M."/>
            <person name="Molnar A.P."/>
            <person name="Mule G."/>
            <person name="Ngan C.Y."/>
            <person name="Orejas M."/>
            <person name="Orosz E."/>
            <person name="Ouedraogo J.P."/>
            <person name="Overkamp K.M."/>
            <person name="Park H.-S."/>
            <person name="Perrone G."/>
            <person name="Piumi F."/>
            <person name="Punt P.J."/>
            <person name="Ram A.F."/>
            <person name="Ramon A."/>
            <person name="Rauscher S."/>
            <person name="Record E."/>
            <person name="Riano-Pachon D.M."/>
            <person name="Robert V."/>
            <person name="Roehrig J."/>
            <person name="Ruller R."/>
            <person name="Salamov A."/>
            <person name="Salih N.S."/>
            <person name="Samson R.A."/>
            <person name="Sandor E."/>
            <person name="Sanguinetti M."/>
            <person name="Schuetze T."/>
            <person name="Sepcic K."/>
            <person name="Shelest E."/>
            <person name="Sherlock G."/>
            <person name="Sophianopoulou V."/>
            <person name="Squina F.M."/>
            <person name="Sun H."/>
            <person name="Susca A."/>
            <person name="Todd R.B."/>
            <person name="Tsang A."/>
            <person name="Unkles S.E."/>
            <person name="van de Wiele N."/>
            <person name="van Rossen-Uffink D."/>
            <person name="Oliveira J.V."/>
            <person name="Vesth T.C."/>
            <person name="Visser J."/>
            <person name="Yu J.-H."/>
            <person name="Zhou M."/>
            <person name="Andersen M.R."/>
            <person name="Archer D.B."/>
            <person name="Baker S.E."/>
            <person name="Benoit I."/>
            <person name="Brakhage A.A."/>
            <person name="Braus G.H."/>
            <person name="Fischer R."/>
            <person name="Frisvad J.C."/>
            <person name="Goldman G.H."/>
            <person name="Houbraken J."/>
            <person name="Oakley B."/>
            <person name="Pocsi I."/>
            <person name="Scazzocchio C."/>
            <person name="Seiboth B."/>
            <person name="vanKuyk P.A."/>
            <person name="Wortman J."/>
            <person name="Dyer P.S."/>
            <person name="Grigoriev I.V."/>
        </authorList>
    </citation>
    <scope>NUCLEOTIDE SEQUENCE [LARGE SCALE GENOMIC DNA]</scope>
    <source>
        <strain evidence="5">DTO 134E9</strain>
    </source>
</reference>
<dbReference type="VEuPathDB" id="FungiDB:ASPWEDRAFT_60805"/>
<evidence type="ECO:0000256" key="1">
    <source>
        <dbReference type="ARBA" id="ARBA00022793"/>
    </source>
</evidence>
<proteinExistence type="predicted"/>
<dbReference type="InterPro" id="IPR022237">
    <property type="entry name" value="PsiD-like"/>
</dbReference>
<dbReference type="EMBL" id="KV878213">
    <property type="protein sequence ID" value="OJJ34421.1"/>
    <property type="molecule type" value="Genomic_DNA"/>
</dbReference>
<sequence length="446" mass="50083">MSKHHVPRLHQLGKWMPSSHSIHRDWLGEIITHVDQNPRDLHPVLVEFQDLIESNTRVYLLISSMFEEIPHKKPYSQDPIGNPQIRDYPHLLQVLNHLLTTAPSWSDDAHRVRQVGLPIHAVLDWPMGTPSGYAAFLDPEVNKMIKKILNAWGEFLRSEESAVVLNDSETGWFGNSGRECLALVGNVGHDNGTFDPAAHSPFETLFVCDPSAKYHGFTSWDDFFTRQFKPEVRPVAAPGDSRVIANACESQPYKVAHDVKGRDRFWVKGQPYSVIDMLAHDSLATHFIGGTVYQAFLSALSYHRWHAPITGRIVKAYVVDGTYYSEPLFEGVGNPQAHKQDIDMTGEVTAQEFMTATATRAVIFIESDDPAVGLVAFLGVGLTEVSTCDITVKEGEYIRKGDQLGMFHYGGSTYCLLFRKEVKLEGFPNPDINRNVFVRSRLAVVK</sequence>
<evidence type="ECO:0000259" key="3">
    <source>
        <dbReference type="Pfam" id="PF12588"/>
    </source>
</evidence>
<dbReference type="RefSeq" id="XP_040688097.1">
    <property type="nucleotide sequence ID" value="XM_040838535.1"/>
</dbReference>
<dbReference type="InterPro" id="IPR003817">
    <property type="entry name" value="PS_Dcarbxylase"/>
</dbReference>
<evidence type="ECO:0000313" key="4">
    <source>
        <dbReference type="EMBL" id="OJJ34421.1"/>
    </source>
</evidence>
<dbReference type="Pfam" id="PF02666">
    <property type="entry name" value="PS_Dcarbxylase"/>
    <property type="match status" value="1"/>
</dbReference>
<accession>A0A1L9RHL6</accession>
<dbReference type="GeneID" id="63754383"/>